<sequence length="109" mass="11668">MGARDTLAELLVSLAAVAAEARPGAVDAGWYEEWRRQYPRIRALLADPVPQVRREALPLADGVARACSNWPAASYAFAASELHSERSVRGGDAPESAGGWRSRVPALPS</sequence>
<protein>
    <submittedName>
        <fullName evidence="2">Uncharacterized protein</fullName>
    </submittedName>
</protein>
<accession>A0A918M1Y1</accession>
<name>A0A918M1Y1_9ACTN</name>
<evidence type="ECO:0000313" key="3">
    <source>
        <dbReference type="Proteomes" id="UP000646776"/>
    </source>
</evidence>
<reference evidence="2" key="2">
    <citation type="submission" date="2020-09" db="EMBL/GenBank/DDBJ databases">
        <authorList>
            <person name="Sun Q."/>
            <person name="Ohkuma M."/>
        </authorList>
    </citation>
    <scope>NUCLEOTIDE SEQUENCE</scope>
    <source>
        <strain evidence="2">JCM 4125</strain>
    </source>
</reference>
<evidence type="ECO:0000256" key="1">
    <source>
        <dbReference type="SAM" id="MobiDB-lite"/>
    </source>
</evidence>
<feature type="region of interest" description="Disordered" evidence="1">
    <location>
        <begin position="85"/>
        <end position="109"/>
    </location>
</feature>
<comment type="caution">
    <text evidence="2">The sequence shown here is derived from an EMBL/GenBank/DDBJ whole genome shotgun (WGS) entry which is preliminary data.</text>
</comment>
<gene>
    <name evidence="2" type="ORF">GCM10010226_92350</name>
</gene>
<reference evidence="2" key="1">
    <citation type="journal article" date="2014" name="Int. J. Syst. Evol. Microbiol.">
        <title>Complete genome sequence of Corynebacterium casei LMG S-19264T (=DSM 44701T), isolated from a smear-ripened cheese.</title>
        <authorList>
            <consortium name="US DOE Joint Genome Institute (JGI-PGF)"/>
            <person name="Walter F."/>
            <person name="Albersmeier A."/>
            <person name="Kalinowski J."/>
            <person name="Ruckert C."/>
        </authorList>
    </citation>
    <scope>NUCLEOTIDE SEQUENCE</scope>
    <source>
        <strain evidence="2">JCM 4125</strain>
    </source>
</reference>
<proteinExistence type="predicted"/>
<dbReference type="RefSeq" id="WP_189718576.1">
    <property type="nucleotide sequence ID" value="NZ_BMSA01000076.1"/>
</dbReference>
<organism evidence="2 3">
    <name type="scientific">Streptomyces phaeofaciens</name>
    <dbReference type="NCBI Taxonomy" id="68254"/>
    <lineage>
        <taxon>Bacteria</taxon>
        <taxon>Bacillati</taxon>
        <taxon>Actinomycetota</taxon>
        <taxon>Actinomycetes</taxon>
        <taxon>Kitasatosporales</taxon>
        <taxon>Streptomycetaceae</taxon>
        <taxon>Streptomyces</taxon>
    </lineage>
</organism>
<dbReference type="Proteomes" id="UP000646776">
    <property type="component" value="Unassembled WGS sequence"/>
</dbReference>
<dbReference type="AlphaFoldDB" id="A0A918M1Y1"/>
<dbReference type="EMBL" id="BMSA01000076">
    <property type="protein sequence ID" value="GGU01261.1"/>
    <property type="molecule type" value="Genomic_DNA"/>
</dbReference>
<evidence type="ECO:0000313" key="2">
    <source>
        <dbReference type="EMBL" id="GGU01261.1"/>
    </source>
</evidence>
<keyword evidence="3" id="KW-1185">Reference proteome</keyword>